<dbReference type="CDD" id="cd10917">
    <property type="entry name" value="CE4_NodB_like_6s_7s"/>
    <property type="match status" value="1"/>
</dbReference>
<evidence type="ECO:0000256" key="1">
    <source>
        <dbReference type="ARBA" id="ARBA00022723"/>
    </source>
</evidence>
<feature type="chain" id="PRO_5021940111" evidence="5">
    <location>
        <begin position="23"/>
        <end position="266"/>
    </location>
</feature>
<dbReference type="PANTHER" id="PTHR46471:SF6">
    <property type="entry name" value="GLYCOSYL HYDROLASE"/>
    <property type="match status" value="1"/>
</dbReference>
<dbReference type="Proteomes" id="UP000318297">
    <property type="component" value="Unassembled WGS sequence"/>
</dbReference>
<keyword evidence="8" id="KW-1185">Reference proteome</keyword>
<dbReference type="Pfam" id="PF01522">
    <property type="entry name" value="Polysacc_deac_1"/>
    <property type="match status" value="1"/>
</dbReference>
<evidence type="ECO:0000256" key="2">
    <source>
        <dbReference type="ARBA" id="ARBA00022729"/>
    </source>
</evidence>
<dbReference type="GO" id="GO:0046872">
    <property type="term" value="F:metal ion binding"/>
    <property type="evidence" value="ECO:0007669"/>
    <property type="project" value="UniProtKB-KW"/>
</dbReference>
<feature type="domain" description="NodB homology" evidence="6">
    <location>
        <begin position="76"/>
        <end position="266"/>
    </location>
</feature>
<dbReference type="SUPFAM" id="SSF88713">
    <property type="entry name" value="Glycoside hydrolase/deacetylase"/>
    <property type="match status" value="1"/>
</dbReference>
<keyword evidence="3" id="KW-0378">Hydrolase</keyword>
<protein>
    <submittedName>
        <fullName evidence="7">Peptidoglycan/xylan/chitin deacetylase (PgdA/CDA1 family)</fullName>
    </submittedName>
</protein>
<organism evidence="7 8">
    <name type="scientific">Rudaeicoccus suwonensis</name>
    <dbReference type="NCBI Taxonomy" id="657409"/>
    <lineage>
        <taxon>Bacteria</taxon>
        <taxon>Bacillati</taxon>
        <taxon>Actinomycetota</taxon>
        <taxon>Actinomycetes</taxon>
        <taxon>Micrococcales</taxon>
        <taxon>Dermacoccaceae</taxon>
        <taxon>Rudaeicoccus</taxon>
    </lineage>
</organism>
<evidence type="ECO:0000256" key="5">
    <source>
        <dbReference type="SAM" id="SignalP"/>
    </source>
</evidence>
<dbReference type="Gene3D" id="3.20.20.370">
    <property type="entry name" value="Glycoside hydrolase/deacetylase"/>
    <property type="match status" value="1"/>
</dbReference>
<dbReference type="InterPro" id="IPR002509">
    <property type="entry name" value="NODB_dom"/>
</dbReference>
<accession>A0A561E3N5</accession>
<gene>
    <name evidence="7" type="ORF">BKA23_2563</name>
</gene>
<evidence type="ECO:0000256" key="4">
    <source>
        <dbReference type="ARBA" id="ARBA00023277"/>
    </source>
</evidence>
<dbReference type="AlphaFoldDB" id="A0A561E3N5"/>
<dbReference type="PROSITE" id="PS51677">
    <property type="entry name" value="NODB"/>
    <property type="match status" value="1"/>
</dbReference>
<dbReference type="PANTHER" id="PTHR46471">
    <property type="entry name" value="CHITIN DEACETYLASE"/>
    <property type="match status" value="1"/>
</dbReference>
<reference evidence="7 8" key="1">
    <citation type="submission" date="2019-06" db="EMBL/GenBank/DDBJ databases">
        <title>Sequencing the genomes of 1000 actinobacteria strains.</title>
        <authorList>
            <person name="Klenk H.-P."/>
        </authorList>
    </citation>
    <scope>NUCLEOTIDE SEQUENCE [LARGE SCALE GENOMIC DNA]</scope>
    <source>
        <strain evidence="7 8">DSM 19560</strain>
    </source>
</reference>
<keyword evidence="1" id="KW-0479">Metal-binding</keyword>
<comment type="caution">
    <text evidence="7">The sequence shown here is derived from an EMBL/GenBank/DDBJ whole genome shotgun (WGS) entry which is preliminary data.</text>
</comment>
<keyword evidence="2 5" id="KW-0732">Signal</keyword>
<proteinExistence type="predicted"/>
<keyword evidence="4" id="KW-0119">Carbohydrate metabolism</keyword>
<dbReference type="PROSITE" id="PS51257">
    <property type="entry name" value="PROKAR_LIPOPROTEIN"/>
    <property type="match status" value="1"/>
</dbReference>
<evidence type="ECO:0000259" key="6">
    <source>
        <dbReference type="PROSITE" id="PS51677"/>
    </source>
</evidence>
<evidence type="ECO:0000256" key="3">
    <source>
        <dbReference type="ARBA" id="ARBA00022801"/>
    </source>
</evidence>
<dbReference type="EMBL" id="VIVQ01000002">
    <property type="protein sequence ID" value="TWE10210.1"/>
    <property type="molecule type" value="Genomic_DNA"/>
</dbReference>
<name>A0A561E3N5_9MICO</name>
<feature type="signal peptide" evidence="5">
    <location>
        <begin position="1"/>
        <end position="22"/>
    </location>
</feature>
<evidence type="ECO:0000313" key="8">
    <source>
        <dbReference type="Proteomes" id="UP000318297"/>
    </source>
</evidence>
<evidence type="ECO:0000313" key="7">
    <source>
        <dbReference type="EMBL" id="TWE10210.1"/>
    </source>
</evidence>
<sequence length="266" mass="28679">MQRRGFLITTALATLGMLAGCADDSSTKSADGFPDEVASSNTAVTTVDSRVFSAPTGIRKVAVPHGTLYGLPGTGNNLALTVDDGTDPMVVAAYAKFCQDTGMRVTCFVNGINPGWTESKPTLAPMVDSGQVFLANHTWSHPDLTRLDAAGVTYQVQRNETFLKNNYGVLGRPFLRPPFGYGNDALHAQLADLGYPAVTMWLGSLSDATVIAPQRVVFHAKQWFLAQHIVIGHANHPAVTHVYGQLVDIIRERKLQPVTLADIFQV</sequence>
<dbReference type="GO" id="GO:0005975">
    <property type="term" value="P:carbohydrate metabolic process"/>
    <property type="evidence" value="ECO:0007669"/>
    <property type="project" value="InterPro"/>
</dbReference>
<dbReference type="GO" id="GO:0016810">
    <property type="term" value="F:hydrolase activity, acting on carbon-nitrogen (but not peptide) bonds"/>
    <property type="evidence" value="ECO:0007669"/>
    <property type="project" value="InterPro"/>
</dbReference>
<dbReference type="InterPro" id="IPR011330">
    <property type="entry name" value="Glyco_hydro/deAcase_b/a-brl"/>
</dbReference>